<evidence type="ECO:0000256" key="3">
    <source>
        <dbReference type="ARBA" id="ARBA00022679"/>
    </source>
</evidence>
<accession>A0ABQ5KCB5</accession>
<keyword evidence="4" id="KW-0418">Kinase</keyword>
<keyword evidence="7" id="KW-1185">Reference proteome</keyword>
<dbReference type="NCBIfam" id="TIGR00229">
    <property type="entry name" value="sensory_box"/>
    <property type="match status" value="1"/>
</dbReference>
<comment type="catalytic activity">
    <reaction evidence="1">
        <text>ATP + protein L-histidine = ADP + protein N-phospho-L-histidine.</text>
        <dbReference type="EC" id="2.7.13.3"/>
    </reaction>
</comment>
<dbReference type="SUPFAM" id="SSF47384">
    <property type="entry name" value="Homodimeric domain of signal transducing histidine kinase"/>
    <property type="match status" value="1"/>
</dbReference>
<evidence type="ECO:0000256" key="4">
    <source>
        <dbReference type="ARBA" id="ARBA00022777"/>
    </source>
</evidence>
<dbReference type="InterPro" id="IPR035965">
    <property type="entry name" value="PAS-like_dom_sf"/>
</dbReference>
<feature type="non-terminal residue" evidence="6">
    <location>
        <position position="1"/>
    </location>
</feature>
<dbReference type="Pfam" id="PF08448">
    <property type="entry name" value="PAS_4"/>
    <property type="match status" value="1"/>
</dbReference>
<feature type="domain" description="PAS fold-4" evidence="5">
    <location>
        <begin position="51"/>
        <end position="164"/>
    </location>
</feature>
<dbReference type="PANTHER" id="PTHR43047">
    <property type="entry name" value="TWO-COMPONENT HISTIDINE PROTEIN KINASE"/>
    <property type="match status" value="1"/>
</dbReference>
<dbReference type="InterPro" id="IPR036097">
    <property type="entry name" value="HisK_dim/P_sf"/>
</dbReference>
<dbReference type="Gene3D" id="1.10.287.130">
    <property type="match status" value="1"/>
</dbReference>
<reference evidence="6" key="1">
    <citation type="submission" date="2022-03" db="EMBL/GenBank/DDBJ databases">
        <title>Draft genome sequence of Aduncisulcus paluster, a free-living microaerophilic Fornicata.</title>
        <authorList>
            <person name="Yuyama I."/>
            <person name="Kume K."/>
            <person name="Tamura T."/>
            <person name="Inagaki Y."/>
            <person name="Hashimoto T."/>
        </authorList>
    </citation>
    <scope>NUCLEOTIDE SEQUENCE</scope>
    <source>
        <strain evidence="6">NY0171</strain>
    </source>
</reference>
<evidence type="ECO:0000256" key="1">
    <source>
        <dbReference type="ARBA" id="ARBA00000085"/>
    </source>
</evidence>
<dbReference type="InterPro" id="IPR013656">
    <property type="entry name" value="PAS_4"/>
</dbReference>
<evidence type="ECO:0000256" key="2">
    <source>
        <dbReference type="ARBA" id="ARBA00012438"/>
    </source>
</evidence>
<evidence type="ECO:0000259" key="5">
    <source>
        <dbReference type="Pfam" id="PF08448"/>
    </source>
</evidence>
<sequence>QGDKHVLKADFSQVFHLLLATYENTLLQSRQLDVANRKLLAREEQLSPVLASMSAKIAVLDTDMKVIAANDSWRDIFLPGTSEEALDGIDFKDAVFSSGCLRGSMNELIDGVRSVVEGQNDKFSYEYSVELDGEPCWYLLEVTPMQGESGGAVASFIEITERKEMERELITARDAAEKANRFKSRFLASMSHEIRTPLNA</sequence>
<proteinExistence type="predicted"/>
<dbReference type="CDD" id="cd00130">
    <property type="entry name" value="PAS"/>
    <property type="match status" value="1"/>
</dbReference>
<dbReference type="CDD" id="cd00082">
    <property type="entry name" value="HisKA"/>
    <property type="match status" value="1"/>
</dbReference>
<dbReference type="PANTHER" id="PTHR43047:SF72">
    <property type="entry name" value="OSMOSENSING HISTIDINE PROTEIN KINASE SLN1"/>
    <property type="match status" value="1"/>
</dbReference>
<evidence type="ECO:0000313" key="6">
    <source>
        <dbReference type="EMBL" id="GKT29104.1"/>
    </source>
</evidence>
<dbReference type="SUPFAM" id="SSF55785">
    <property type="entry name" value="PYP-like sensor domain (PAS domain)"/>
    <property type="match status" value="1"/>
</dbReference>
<dbReference type="Proteomes" id="UP001057375">
    <property type="component" value="Unassembled WGS sequence"/>
</dbReference>
<feature type="non-terminal residue" evidence="6">
    <location>
        <position position="200"/>
    </location>
</feature>
<evidence type="ECO:0000313" key="7">
    <source>
        <dbReference type="Proteomes" id="UP001057375"/>
    </source>
</evidence>
<comment type="caution">
    <text evidence="6">The sequence shown here is derived from an EMBL/GenBank/DDBJ whole genome shotgun (WGS) entry which is preliminary data.</text>
</comment>
<dbReference type="Gene3D" id="3.30.450.20">
    <property type="entry name" value="PAS domain"/>
    <property type="match status" value="1"/>
</dbReference>
<dbReference type="EC" id="2.7.13.3" evidence="2"/>
<protein>
    <recommendedName>
        <fullName evidence="2">histidine kinase</fullName>
        <ecNumber evidence="2">2.7.13.3</ecNumber>
    </recommendedName>
</protein>
<organism evidence="6 7">
    <name type="scientific">Aduncisulcus paluster</name>
    <dbReference type="NCBI Taxonomy" id="2918883"/>
    <lineage>
        <taxon>Eukaryota</taxon>
        <taxon>Metamonada</taxon>
        <taxon>Carpediemonas-like organisms</taxon>
        <taxon>Aduncisulcus</taxon>
    </lineage>
</organism>
<name>A0ABQ5KCB5_9EUKA</name>
<dbReference type="InterPro" id="IPR003661">
    <property type="entry name" value="HisK_dim/P_dom"/>
</dbReference>
<dbReference type="EMBL" id="BQXS01008146">
    <property type="protein sequence ID" value="GKT29104.1"/>
    <property type="molecule type" value="Genomic_DNA"/>
</dbReference>
<dbReference type="InterPro" id="IPR000014">
    <property type="entry name" value="PAS"/>
</dbReference>
<gene>
    <name evidence="6" type="ORF">ADUPG1_005155</name>
</gene>
<keyword evidence="3" id="KW-0808">Transferase</keyword>